<evidence type="ECO:0000313" key="8">
    <source>
        <dbReference type="EMBL" id="PFX26112.1"/>
    </source>
</evidence>
<dbReference type="CDD" id="cd00200">
    <property type="entry name" value="WD40"/>
    <property type="match status" value="1"/>
</dbReference>
<feature type="repeat" description="TPR" evidence="4">
    <location>
        <begin position="856"/>
        <end position="889"/>
    </location>
</feature>
<dbReference type="InterPro" id="IPR019734">
    <property type="entry name" value="TPR_rpt"/>
</dbReference>
<dbReference type="CDD" id="cd22131">
    <property type="entry name" value="F-box_FBXW2"/>
    <property type="match status" value="1"/>
</dbReference>
<evidence type="ECO:0000313" key="9">
    <source>
        <dbReference type="Proteomes" id="UP000225706"/>
    </source>
</evidence>
<dbReference type="PROSITE" id="PS50294">
    <property type="entry name" value="WD_REPEATS_REGION"/>
    <property type="match status" value="2"/>
</dbReference>
<feature type="coiled-coil region" evidence="5">
    <location>
        <begin position="194"/>
        <end position="221"/>
    </location>
</feature>
<keyword evidence="4" id="KW-0802">TPR repeat</keyword>
<feature type="domain" description="F-box" evidence="7">
    <location>
        <begin position="1145"/>
        <end position="1192"/>
    </location>
</feature>
<dbReference type="SUPFAM" id="SSF50978">
    <property type="entry name" value="WD40 repeat-like"/>
    <property type="match status" value="1"/>
</dbReference>
<name>A0A2B4SC40_STYPI</name>
<dbReference type="InterPro" id="IPR036322">
    <property type="entry name" value="WD40_repeat_dom_sf"/>
</dbReference>
<dbReference type="PROSITE" id="PS50293">
    <property type="entry name" value="TPR_REGION"/>
    <property type="match status" value="1"/>
</dbReference>
<dbReference type="OrthoDB" id="626167at2759"/>
<proteinExistence type="predicted"/>
<dbReference type="InterPro" id="IPR001810">
    <property type="entry name" value="F-box_dom"/>
</dbReference>
<dbReference type="InterPro" id="IPR019775">
    <property type="entry name" value="WD40_repeat_CS"/>
</dbReference>
<evidence type="ECO:0000256" key="3">
    <source>
        <dbReference type="PROSITE-ProRule" id="PRU00221"/>
    </source>
</evidence>
<dbReference type="Gene3D" id="2.130.10.10">
    <property type="entry name" value="YVTN repeat-like/Quinoprotein amine dehydrogenase"/>
    <property type="match status" value="2"/>
</dbReference>
<keyword evidence="9" id="KW-1185">Reference proteome</keyword>
<feature type="repeat" description="WD" evidence="3">
    <location>
        <begin position="1240"/>
        <end position="1279"/>
    </location>
</feature>
<evidence type="ECO:0000256" key="1">
    <source>
        <dbReference type="ARBA" id="ARBA00022574"/>
    </source>
</evidence>
<dbReference type="SMART" id="SM00320">
    <property type="entry name" value="WD40"/>
    <property type="match status" value="4"/>
</dbReference>
<keyword evidence="2" id="KW-0677">Repeat</keyword>
<feature type="region of interest" description="Disordered" evidence="6">
    <location>
        <begin position="1"/>
        <end position="23"/>
    </location>
</feature>
<dbReference type="InterPro" id="IPR015943">
    <property type="entry name" value="WD40/YVTN_repeat-like_dom_sf"/>
</dbReference>
<dbReference type="Proteomes" id="UP000225706">
    <property type="component" value="Unassembled WGS sequence"/>
</dbReference>
<dbReference type="PROSITE" id="PS50082">
    <property type="entry name" value="WD_REPEATS_2"/>
    <property type="match status" value="2"/>
</dbReference>
<reference evidence="9" key="1">
    <citation type="journal article" date="2017" name="bioRxiv">
        <title>Comparative analysis of the genomes of Stylophora pistillata and Acropora digitifera provides evidence for extensive differences between species of corals.</title>
        <authorList>
            <person name="Voolstra C.R."/>
            <person name="Li Y."/>
            <person name="Liew Y.J."/>
            <person name="Baumgarten S."/>
            <person name="Zoccola D."/>
            <person name="Flot J.-F."/>
            <person name="Tambutte S."/>
            <person name="Allemand D."/>
            <person name="Aranda M."/>
        </authorList>
    </citation>
    <scope>NUCLEOTIDE SEQUENCE [LARGE SCALE GENOMIC DNA]</scope>
</reference>
<dbReference type="Pfam" id="PF21787">
    <property type="entry name" value="TNP-like_RNaseH_N"/>
    <property type="match status" value="1"/>
</dbReference>
<dbReference type="InterPro" id="IPR020472">
    <property type="entry name" value="WD40_PAC1"/>
</dbReference>
<evidence type="ECO:0000256" key="4">
    <source>
        <dbReference type="PROSITE-ProRule" id="PRU00339"/>
    </source>
</evidence>
<dbReference type="SMART" id="SM00028">
    <property type="entry name" value="TPR"/>
    <property type="match status" value="6"/>
</dbReference>
<feature type="repeat" description="TPR" evidence="4">
    <location>
        <begin position="898"/>
        <end position="931"/>
    </location>
</feature>
<dbReference type="EMBL" id="LSMT01000134">
    <property type="protein sequence ID" value="PFX26112.1"/>
    <property type="molecule type" value="Genomic_DNA"/>
</dbReference>
<dbReference type="PANTHER" id="PTHR44436">
    <property type="entry name" value="F-BOX/WD REPEAT-CONTAINING PROTEIN 2"/>
    <property type="match status" value="1"/>
</dbReference>
<dbReference type="Pfam" id="PF13374">
    <property type="entry name" value="TPR_10"/>
    <property type="match status" value="1"/>
</dbReference>
<evidence type="ECO:0000256" key="6">
    <source>
        <dbReference type="SAM" id="MobiDB-lite"/>
    </source>
</evidence>
<dbReference type="PANTHER" id="PTHR44436:SF1">
    <property type="entry name" value="F-BOX_WD REPEAT-CONTAINING PROTEIN 2"/>
    <property type="match status" value="1"/>
</dbReference>
<dbReference type="InterPro" id="IPR048365">
    <property type="entry name" value="TNP-like_RNaseH_N"/>
</dbReference>
<dbReference type="Pfam" id="PF12937">
    <property type="entry name" value="F-box-like"/>
    <property type="match status" value="1"/>
</dbReference>
<evidence type="ECO:0000256" key="2">
    <source>
        <dbReference type="ARBA" id="ARBA00022737"/>
    </source>
</evidence>
<gene>
    <name evidence="8" type="primary">Fbxw2</name>
    <name evidence="8" type="ORF">AWC38_SpisGene9226</name>
</gene>
<dbReference type="InterPro" id="IPR042627">
    <property type="entry name" value="FBXW2"/>
</dbReference>
<keyword evidence="1 3" id="KW-0853">WD repeat</keyword>
<dbReference type="InterPro" id="IPR011990">
    <property type="entry name" value="TPR-like_helical_dom_sf"/>
</dbReference>
<dbReference type="Pfam" id="PF13424">
    <property type="entry name" value="TPR_12"/>
    <property type="match status" value="3"/>
</dbReference>
<accession>A0A2B4SC40</accession>
<keyword evidence="5" id="KW-0175">Coiled coil</keyword>
<dbReference type="InterPro" id="IPR036047">
    <property type="entry name" value="F-box-like_dom_sf"/>
</dbReference>
<evidence type="ECO:0000256" key="5">
    <source>
        <dbReference type="SAM" id="Coils"/>
    </source>
</evidence>
<dbReference type="SUPFAM" id="SSF81383">
    <property type="entry name" value="F-box domain"/>
    <property type="match status" value="1"/>
</dbReference>
<dbReference type="InterPro" id="IPR048366">
    <property type="entry name" value="TNP-like_GBD"/>
</dbReference>
<dbReference type="SUPFAM" id="SSF48452">
    <property type="entry name" value="TPR-like"/>
    <property type="match status" value="2"/>
</dbReference>
<dbReference type="Gene3D" id="1.20.1280.50">
    <property type="match status" value="1"/>
</dbReference>
<organism evidence="8 9">
    <name type="scientific">Stylophora pistillata</name>
    <name type="common">Smooth cauliflower coral</name>
    <dbReference type="NCBI Taxonomy" id="50429"/>
    <lineage>
        <taxon>Eukaryota</taxon>
        <taxon>Metazoa</taxon>
        <taxon>Cnidaria</taxon>
        <taxon>Anthozoa</taxon>
        <taxon>Hexacorallia</taxon>
        <taxon>Scleractinia</taxon>
        <taxon>Astrocoeniina</taxon>
        <taxon>Pocilloporidae</taxon>
        <taxon>Stylophora</taxon>
    </lineage>
</organism>
<feature type="repeat" description="TPR" evidence="4">
    <location>
        <begin position="939"/>
        <end position="972"/>
    </location>
</feature>
<dbReference type="Pfam" id="PF00400">
    <property type="entry name" value="WD40"/>
    <property type="match status" value="3"/>
</dbReference>
<dbReference type="PROSITE" id="PS50005">
    <property type="entry name" value="TPR"/>
    <property type="match status" value="5"/>
</dbReference>
<dbReference type="Gene3D" id="1.25.40.10">
    <property type="entry name" value="Tetratricopeptide repeat domain"/>
    <property type="match status" value="2"/>
</dbReference>
<dbReference type="STRING" id="50429.A0A2B4SC40"/>
<sequence length="1547" mass="175842">MTKKKPRFGALPTLNMPKTSHEMDKPVARPAQSVPLNNSSISTCSSRSRSVYYKTFSELCQKMKSLKSLNEWSYKTFSDRLVIRKELEQFLLPKLEICIDNSLGFTVKMFGSFLVDVHELYLKYRHSMQNVTLSLLVKELEAYTVCDGVNPSEMTKYLFSTSSCRKAKERRQSRPAHVNAPISKTDPERIKLTLQGQRLRCAKLERELNEMRVELEKTNIEVDHELSNDFSKILNSANDAEITPFMKLFWEQQKKLFSSSSKGVRYHPMIICFCLSLAAKSPSCYEELRNSKVLILTSQRHLKDHQNAVRPQRGFNGKVIEELKSLTNSYFDVQRYVVLLFDEMKVQSNLVLDKGTGELIGFTDLGDLDLNLAVLNKTDEIAILALAFIVRGVSTQLKFCLAHFSTNGVTASQLMPIFWEAVFILETFCNLWVIFTTSDGASPNRRFYRLHKSMDGDADTDVCYRTINLYAPHCFIYFISDAPHLIKTTRNCLYHSGSGTCTRYMWNDGQFILFQHIAQLYYQDIDNGLKLLPKLTYEHINLSSYSIMRVNLAAQVLSSSVAKVLRAFGPPEAAATSKLCEMVDNFFDCLNVRSLTESQKKRKPFLAPYRSIDDERLSTAQLFGMLRGVATARIFVETNPTYPKSMTEVLEIAVEEEMKSSNAVLKHTLTLLSFCAAQPLSLEIAVNYIRNVEVDMQDEDDIRMKIRRCPLLLFDENESGVYIRVHQVTHDAVSKVVGRNTQEREVVVLKAIVKALFQFVEDYKLIDPNDLNSVGKGTGTVPHLRTLGRTIRQTYSKETVSEVAENDIFHTSSTLFFNKLAKTCNKYCTFAEAKEYYELSFRIQVKALGPEHVDLASTYNNLGCVHIKLGELSQAKEFFDRALAIRLKKLGPDHVGVARTYGNLGIVHCNLGDWSQGKEFYDRALAILKKLGPDHVDVAWTYANLGTVHYKLGELSQAKEFHDRALAIRLKKLGPDNVHVASTCENLGSVHIKQGELSQGKEFYDRALAIILKKLGPDHVDVAWTYANLGTVHYNLGELSQAKEFHDRALAIRLKKLGPDHVDVARTYASLGNVHYKLGDLSQGKEFYDRALAIRLKKLGPDHVDVARTTLPDGQKNSTIEGIIDSCGPEQLRFLSTKLETLVKRDYLKCLPLELSFHVLKWLDPVSLCKCCLVSKKWNKVILSCDDVWQNACKQLGMEVKEDNLDFERNSTTTWKQVYISHFQNMKTLKNESAVVKKQLYGHTARVFALYYRGNYLATGSDDRSVRLWDLKTGQCTYVLKAHTCADVCFDDDKVITASFDNTIGMWDWKTGERLQCFRGHTAAVFSVDYSDELDTVVSGSADCTLRIWKMSSGQCLQTRYGHSDWVIKVILVRSEVDSPTHRKNQYVVFSMDKRNIKIWSLDRNCNKCLATLSPGTDSSFNLQPRLQCDGEKIVCASERAILLWDFKTLQMMRIFTTLPANWLVAYGQVYSLVMDMNFLYIVCTKSEEIVAEYPLPAFRRSLRGSNFTPGEIFWLDGLVTRPQGGLLFASSMPDYSVSLLMLRDGT</sequence>
<dbReference type="PROSITE" id="PS50181">
    <property type="entry name" value="FBOX"/>
    <property type="match status" value="1"/>
</dbReference>
<feature type="repeat" description="TPR" evidence="4">
    <location>
        <begin position="1023"/>
        <end position="1056"/>
    </location>
</feature>
<dbReference type="PRINTS" id="PR00320">
    <property type="entry name" value="GPROTEINBRPT"/>
</dbReference>
<dbReference type="SMART" id="SM00256">
    <property type="entry name" value="FBOX"/>
    <property type="match status" value="1"/>
</dbReference>
<feature type="repeat" description="TPR" evidence="4">
    <location>
        <begin position="1065"/>
        <end position="1098"/>
    </location>
</feature>
<dbReference type="Pfam" id="PF21788">
    <property type="entry name" value="TNP-like_GBD"/>
    <property type="match status" value="1"/>
</dbReference>
<evidence type="ECO:0000259" key="7">
    <source>
        <dbReference type="PROSITE" id="PS50181"/>
    </source>
</evidence>
<dbReference type="InterPro" id="IPR001680">
    <property type="entry name" value="WD40_rpt"/>
</dbReference>
<comment type="caution">
    <text evidence="8">The sequence shown here is derived from an EMBL/GenBank/DDBJ whole genome shotgun (WGS) entry which is preliminary data.</text>
</comment>
<feature type="repeat" description="WD" evidence="3">
    <location>
        <begin position="1318"/>
        <end position="1359"/>
    </location>
</feature>
<protein>
    <submittedName>
        <fullName evidence="8">F-box/WD repeat-containing protein 2</fullName>
    </submittedName>
</protein>
<dbReference type="PROSITE" id="PS00678">
    <property type="entry name" value="WD_REPEATS_1"/>
    <property type="match status" value="1"/>
</dbReference>